<feature type="binding site" evidence="6">
    <location>
        <begin position="96"/>
        <end position="99"/>
    </location>
    <ligand>
        <name>FMN</name>
        <dbReference type="ChEBI" id="CHEBI:58210"/>
    </ligand>
</feature>
<evidence type="ECO:0000256" key="5">
    <source>
        <dbReference type="ARBA" id="ARBA00048542"/>
    </source>
</evidence>
<name>A0A8J2Z0C5_9PROT</name>
<dbReference type="InterPro" id="IPR003680">
    <property type="entry name" value="Flavodoxin_fold"/>
</dbReference>
<dbReference type="EC" id="1.7.1.17" evidence="6"/>
<dbReference type="GO" id="GO:0010181">
    <property type="term" value="F:FMN binding"/>
    <property type="evidence" value="ECO:0007669"/>
    <property type="project" value="UniProtKB-UniRule"/>
</dbReference>
<dbReference type="InterPro" id="IPR023048">
    <property type="entry name" value="NADH:quinone_OxRdtase_FMN_depd"/>
</dbReference>
<feature type="domain" description="Flavodoxin-like fold" evidence="7">
    <location>
        <begin position="3"/>
        <end position="200"/>
    </location>
</feature>
<keyword evidence="3 6" id="KW-0560">Oxidoreductase</keyword>
<comment type="subunit">
    <text evidence="6">Homodimer.</text>
</comment>
<comment type="catalytic activity">
    <reaction evidence="5">
        <text>N,N-dimethyl-1,4-phenylenediamine + anthranilate + 2 NAD(+) = 2-(4-dimethylaminophenyl)diazenylbenzoate + 2 NADH + 2 H(+)</text>
        <dbReference type="Rhea" id="RHEA:55872"/>
        <dbReference type="ChEBI" id="CHEBI:15378"/>
        <dbReference type="ChEBI" id="CHEBI:15783"/>
        <dbReference type="ChEBI" id="CHEBI:16567"/>
        <dbReference type="ChEBI" id="CHEBI:57540"/>
        <dbReference type="ChEBI" id="CHEBI:57945"/>
        <dbReference type="ChEBI" id="CHEBI:71579"/>
        <dbReference type="EC" id="1.7.1.17"/>
    </reaction>
    <physiologicalReaction direction="right-to-left" evidence="5">
        <dbReference type="Rhea" id="RHEA:55874"/>
    </physiologicalReaction>
</comment>
<comment type="catalytic activity">
    <reaction evidence="6">
        <text>2 a quinone + NADH + H(+) = 2 a 1,4-benzosemiquinone + NAD(+)</text>
        <dbReference type="Rhea" id="RHEA:65952"/>
        <dbReference type="ChEBI" id="CHEBI:15378"/>
        <dbReference type="ChEBI" id="CHEBI:57540"/>
        <dbReference type="ChEBI" id="CHEBI:57945"/>
        <dbReference type="ChEBI" id="CHEBI:132124"/>
        <dbReference type="ChEBI" id="CHEBI:134225"/>
    </reaction>
</comment>
<dbReference type="Gene3D" id="3.40.50.360">
    <property type="match status" value="1"/>
</dbReference>
<evidence type="ECO:0000256" key="1">
    <source>
        <dbReference type="ARBA" id="ARBA00022630"/>
    </source>
</evidence>
<keyword evidence="4 6" id="KW-0520">NAD</keyword>
<dbReference type="AlphaFoldDB" id="A0A8J2Z0C5"/>
<dbReference type="PANTHER" id="PTHR43741">
    <property type="entry name" value="FMN-DEPENDENT NADH-AZOREDUCTASE 1"/>
    <property type="match status" value="1"/>
</dbReference>
<feature type="binding site" evidence="6">
    <location>
        <position position="10"/>
    </location>
    <ligand>
        <name>FMN</name>
        <dbReference type="ChEBI" id="CHEBI:58210"/>
    </ligand>
</feature>
<evidence type="ECO:0000259" key="7">
    <source>
        <dbReference type="Pfam" id="PF02525"/>
    </source>
</evidence>
<comment type="function">
    <text evidence="6">Also exhibits azoreductase activity. Catalyzes the reductive cleavage of the azo bond in aromatic azo compounds to the corresponding amines.</text>
</comment>
<dbReference type="EMBL" id="BMJQ01000032">
    <property type="protein sequence ID" value="GGF49915.1"/>
    <property type="molecule type" value="Genomic_DNA"/>
</dbReference>
<accession>A0A8J2Z0C5</accession>
<organism evidence="8 9">
    <name type="scientific">Aliidongia dinghuensis</name>
    <dbReference type="NCBI Taxonomy" id="1867774"/>
    <lineage>
        <taxon>Bacteria</taxon>
        <taxon>Pseudomonadati</taxon>
        <taxon>Pseudomonadota</taxon>
        <taxon>Alphaproteobacteria</taxon>
        <taxon>Rhodospirillales</taxon>
        <taxon>Dongiaceae</taxon>
        <taxon>Aliidongia</taxon>
    </lineage>
</organism>
<dbReference type="GO" id="GO:0009055">
    <property type="term" value="F:electron transfer activity"/>
    <property type="evidence" value="ECO:0007669"/>
    <property type="project" value="UniProtKB-UniRule"/>
</dbReference>
<evidence type="ECO:0000313" key="9">
    <source>
        <dbReference type="Proteomes" id="UP000646365"/>
    </source>
</evidence>
<comment type="caution">
    <text evidence="6">Lacks conserved residue(s) required for the propagation of feature annotation.</text>
</comment>
<comment type="caution">
    <text evidence="8">The sequence shown here is derived from an EMBL/GenBank/DDBJ whole genome shotgun (WGS) entry which is preliminary data.</text>
</comment>
<proteinExistence type="inferred from homology"/>
<evidence type="ECO:0000256" key="6">
    <source>
        <dbReference type="HAMAP-Rule" id="MF_01216"/>
    </source>
</evidence>
<comment type="function">
    <text evidence="6">Quinone reductase that provides resistance to thiol-specific stress caused by electrophilic quinones.</text>
</comment>
<dbReference type="GO" id="GO:0016652">
    <property type="term" value="F:oxidoreductase activity, acting on NAD(P)H as acceptor"/>
    <property type="evidence" value="ECO:0007669"/>
    <property type="project" value="UniProtKB-UniRule"/>
</dbReference>
<comment type="similarity">
    <text evidence="6">Belongs to the azoreductase type 1 family.</text>
</comment>
<keyword evidence="2 6" id="KW-0288">FMN</keyword>
<dbReference type="SUPFAM" id="SSF52218">
    <property type="entry name" value="Flavoproteins"/>
    <property type="match status" value="1"/>
</dbReference>
<keyword evidence="9" id="KW-1185">Reference proteome</keyword>
<dbReference type="RefSeq" id="WP_189052409.1">
    <property type="nucleotide sequence ID" value="NZ_BMJQ01000032.1"/>
</dbReference>
<comment type="cofactor">
    <cofactor evidence="6">
        <name>FMN</name>
        <dbReference type="ChEBI" id="CHEBI:58210"/>
    </cofactor>
    <text evidence="6">Binds 1 FMN per subunit.</text>
</comment>
<gene>
    <name evidence="6 8" type="primary">azoR</name>
    <name evidence="8" type="ORF">GCM10011611_65380</name>
</gene>
<reference evidence="8" key="2">
    <citation type="submission" date="2020-09" db="EMBL/GenBank/DDBJ databases">
        <authorList>
            <person name="Sun Q."/>
            <person name="Zhou Y."/>
        </authorList>
    </citation>
    <scope>NUCLEOTIDE SEQUENCE</scope>
    <source>
        <strain evidence="8">CGMCC 1.15725</strain>
    </source>
</reference>
<dbReference type="HAMAP" id="MF_01216">
    <property type="entry name" value="Azoreductase_type1"/>
    <property type="match status" value="1"/>
</dbReference>
<dbReference type="PANTHER" id="PTHR43741:SF2">
    <property type="entry name" value="FMN-DEPENDENT NADH:QUINONE OXIDOREDUCTASE"/>
    <property type="match status" value="1"/>
</dbReference>
<evidence type="ECO:0000256" key="2">
    <source>
        <dbReference type="ARBA" id="ARBA00022643"/>
    </source>
</evidence>
<evidence type="ECO:0000256" key="4">
    <source>
        <dbReference type="ARBA" id="ARBA00023027"/>
    </source>
</evidence>
<dbReference type="Pfam" id="PF02525">
    <property type="entry name" value="Flavodoxin_2"/>
    <property type="match status" value="1"/>
</dbReference>
<dbReference type="Proteomes" id="UP000646365">
    <property type="component" value="Unassembled WGS sequence"/>
</dbReference>
<feature type="binding site" evidence="6">
    <location>
        <begin position="16"/>
        <end position="18"/>
    </location>
    <ligand>
        <name>FMN</name>
        <dbReference type="ChEBI" id="CHEBI:58210"/>
    </ligand>
</feature>
<protein>
    <recommendedName>
        <fullName evidence="6">FMN dependent NADH:quinone oxidoreductase</fullName>
        <ecNumber evidence="6">1.6.5.-</ecNumber>
    </recommendedName>
    <alternativeName>
        <fullName evidence="6">Azo-dye reductase</fullName>
    </alternativeName>
    <alternativeName>
        <fullName evidence="6">FMN-dependent NADH-azo compound oxidoreductase</fullName>
    </alternativeName>
    <alternativeName>
        <fullName evidence="6">FMN-dependent NADH-azoreductase</fullName>
        <ecNumber evidence="6">1.7.1.17</ecNumber>
    </alternativeName>
</protein>
<sequence>MSQILVVTASPRGSASYSNQVADALVAKLKAERPGATVVVRNLADTPLDHVGEAFVTGRVLPPADRSAAQAAAMVPSDAAIAEVNASDVIVIASPMYNFGVPSTLKAWIDHLARPGVTFSYSANGPEGLIKGKKVYLVEARGGVYSEGPYQVLNFQEPYLKAVLGFLGIKDLETITVEGIGYGPEAAEKALNGALGKVAALAA</sequence>
<dbReference type="GO" id="GO:0016655">
    <property type="term" value="F:oxidoreductase activity, acting on NAD(P)H, quinone or similar compound as acceptor"/>
    <property type="evidence" value="ECO:0007669"/>
    <property type="project" value="InterPro"/>
</dbReference>
<reference evidence="8" key="1">
    <citation type="journal article" date="2014" name="Int. J. Syst. Evol. Microbiol.">
        <title>Complete genome sequence of Corynebacterium casei LMG S-19264T (=DSM 44701T), isolated from a smear-ripened cheese.</title>
        <authorList>
            <consortium name="US DOE Joint Genome Institute (JGI-PGF)"/>
            <person name="Walter F."/>
            <person name="Albersmeier A."/>
            <person name="Kalinowski J."/>
            <person name="Ruckert C."/>
        </authorList>
    </citation>
    <scope>NUCLEOTIDE SEQUENCE</scope>
    <source>
        <strain evidence="8">CGMCC 1.15725</strain>
    </source>
</reference>
<dbReference type="EC" id="1.6.5.-" evidence="6"/>
<evidence type="ECO:0000313" key="8">
    <source>
        <dbReference type="EMBL" id="GGF49915.1"/>
    </source>
</evidence>
<dbReference type="InterPro" id="IPR029039">
    <property type="entry name" value="Flavoprotein-like_sf"/>
</dbReference>
<keyword evidence="1 6" id="KW-0285">Flavoprotein</keyword>
<evidence type="ECO:0000256" key="3">
    <source>
        <dbReference type="ARBA" id="ARBA00023002"/>
    </source>
</evidence>
<dbReference type="InterPro" id="IPR050104">
    <property type="entry name" value="FMN-dep_NADH:Q_OxRdtase_AzoR1"/>
</dbReference>